<evidence type="ECO:0000313" key="1">
    <source>
        <dbReference type="EMBL" id="CAD8138085.1"/>
    </source>
</evidence>
<evidence type="ECO:0000313" key="2">
    <source>
        <dbReference type="Proteomes" id="UP000683925"/>
    </source>
</evidence>
<reference evidence="1" key="1">
    <citation type="submission" date="2021-01" db="EMBL/GenBank/DDBJ databases">
        <authorList>
            <consortium name="Genoscope - CEA"/>
            <person name="William W."/>
        </authorList>
    </citation>
    <scope>NUCLEOTIDE SEQUENCE</scope>
</reference>
<dbReference type="OMA" id="NMTIKMI"/>
<comment type="caution">
    <text evidence="1">The sequence shown here is derived from an EMBL/GenBank/DDBJ whole genome shotgun (WGS) entry which is preliminary data.</text>
</comment>
<dbReference type="EMBL" id="CAJJDP010000008">
    <property type="protein sequence ID" value="CAD8138085.1"/>
    <property type="molecule type" value="Genomic_DNA"/>
</dbReference>
<sequence length="248" mass="28545">MFQQSQFSDQKNQSGYKQGINYNEQVTNMTIKMIKNIKISTTDRNEILYFDKPITLIQLVARYEQTKEADGKGFILVNDDSGDQQLSLLFSEGAYIREMFDELKKDDPKASYYQFLLRARVNKDTIRFDIMNIKKIGEQGYIVSHILNIIQQAIKYGQVKNQNSVQAKTQIDEEEQQNRTQLSLSTRILNFFKAQTHQLGSVSITQQSIINEFTQTDGLQDIKSSIRQLLDNGNIQSGQGVNTYMLVD</sequence>
<accession>A0A8S1SD89</accession>
<dbReference type="Proteomes" id="UP000683925">
    <property type="component" value="Unassembled WGS sequence"/>
</dbReference>
<proteinExistence type="predicted"/>
<name>A0A8S1SD89_PAROT</name>
<protein>
    <submittedName>
        <fullName evidence="1">Uncharacterized protein</fullName>
    </submittedName>
</protein>
<dbReference type="OrthoDB" id="298397at2759"/>
<dbReference type="AlphaFoldDB" id="A0A8S1SD89"/>
<gene>
    <name evidence="1" type="ORF">POCTA_138.1.T0090177</name>
</gene>
<organism evidence="1 2">
    <name type="scientific">Paramecium octaurelia</name>
    <dbReference type="NCBI Taxonomy" id="43137"/>
    <lineage>
        <taxon>Eukaryota</taxon>
        <taxon>Sar</taxon>
        <taxon>Alveolata</taxon>
        <taxon>Ciliophora</taxon>
        <taxon>Intramacronucleata</taxon>
        <taxon>Oligohymenophorea</taxon>
        <taxon>Peniculida</taxon>
        <taxon>Parameciidae</taxon>
        <taxon>Paramecium</taxon>
    </lineage>
</organism>
<keyword evidence="2" id="KW-1185">Reference proteome</keyword>